<dbReference type="OrthoDB" id="2135378at2"/>
<reference evidence="3 5" key="3">
    <citation type="submission" date="2017-12" db="EMBL/GenBank/DDBJ databases">
        <title>Phylogenetic diversity of female urinary microbiome.</title>
        <authorList>
            <person name="Thomas-White K."/>
            <person name="Wolfe A.J."/>
        </authorList>
    </citation>
    <scope>NUCLEOTIDE SEQUENCE [LARGE SCALE GENOMIC DNA]</scope>
    <source>
        <strain evidence="3 5">UMB0139</strain>
    </source>
</reference>
<evidence type="ECO:0000313" key="4">
    <source>
        <dbReference type="Proteomes" id="UP000069912"/>
    </source>
</evidence>
<dbReference type="Proteomes" id="UP000234239">
    <property type="component" value="Unassembled WGS sequence"/>
</dbReference>
<sequence length="259" mass="29459">MRKFLSIIGLALFIFLGGCSQVQKTDDAFFADLASTWQDRTETMKKVEKENDITKSFKAIFETELKGLEKYENADFEDPELGQTVQNYLKEVRACLEALDTDQLGYDDLENYLNHYDKRVGYLKELSKDKRYVLPEGSEDDLALDREQIKKDKAKAEERTDILKKFQEDLNKLSFQGSKDANGQTNISGQLSNTTGADLANFTITIKFLDKDGNEVDKQSEKIDVLKNGETKDLTYSTDKDFASVAPDLNLDNLEINKP</sequence>
<gene>
    <name evidence="2" type="ORF">AWM72_01205</name>
    <name evidence="3" type="ORF">CYJ28_09725</name>
</gene>
<keyword evidence="4" id="KW-1185">Reference proteome</keyword>
<dbReference type="InterPro" id="IPR047676">
    <property type="entry name" value="FxLYD_dom"/>
</dbReference>
<reference evidence="4" key="2">
    <citation type="submission" date="2016-01" db="EMBL/GenBank/DDBJ databases">
        <title>Six Aerococcus type strain genome sequencing and assembly using PacBio and Illumina Hiseq.</title>
        <authorList>
            <person name="Carkaci D."/>
            <person name="Dargis R."/>
            <person name="Nielsen X.C."/>
            <person name="Skovgaard O."/>
            <person name="Fuursted K."/>
            <person name="Christensen J.J."/>
        </authorList>
    </citation>
    <scope>NUCLEOTIDE SEQUENCE [LARGE SCALE GENOMIC DNA]</scope>
    <source>
        <strain evidence="4">CCUG43001</strain>
    </source>
</reference>
<reference evidence="2 4" key="1">
    <citation type="journal article" date="2016" name="Genome Announc.">
        <title>Complete Genome Sequences of Aerococcus christensenii CCUG 28831T, Aerococcus sanguinicola CCUG 43001T, Aerococcus urinae CCUG 36881T, Aerococcus urinaeequi CCUG 28094T, Aerococcus urinaehominis CCUG 42038 BT, and Aerococcus viridans CCUG 4311T.</title>
        <authorList>
            <person name="Carkaci D."/>
            <person name="Dargis R."/>
            <person name="Nielsen X.C."/>
            <person name="Skovgaard O."/>
            <person name="Fuursted K."/>
            <person name="Christensen J.J."/>
        </authorList>
    </citation>
    <scope>NUCLEOTIDE SEQUENCE [LARGE SCALE GENOMIC DNA]</scope>
    <source>
        <strain evidence="2 4">CCUG43001</strain>
    </source>
</reference>
<dbReference type="EMBL" id="CP014160">
    <property type="protein sequence ID" value="AMB93456.1"/>
    <property type="molecule type" value="Genomic_DNA"/>
</dbReference>
<dbReference type="RefSeq" id="WP_067971936.1">
    <property type="nucleotide sequence ID" value="NZ_CAJHKM010000007.1"/>
</dbReference>
<feature type="chain" id="PRO_5007140315" description="DUF5105 domain-containing protein" evidence="1">
    <location>
        <begin position="25"/>
        <end position="259"/>
    </location>
</feature>
<evidence type="ECO:0000313" key="3">
    <source>
        <dbReference type="EMBL" id="PKZ20487.1"/>
    </source>
</evidence>
<evidence type="ECO:0000256" key="1">
    <source>
        <dbReference type="SAM" id="SignalP"/>
    </source>
</evidence>
<dbReference type="Proteomes" id="UP000069912">
    <property type="component" value="Chromosome"/>
</dbReference>
<dbReference type="NCBIfam" id="NF038353">
    <property type="entry name" value="FxLYD_dom"/>
    <property type="match status" value="1"/>
</dbReference>
<evidence type="ECO:0000313" key="2">
    <source>
        <dbReference type="EMBL" id="AMB93456.1"/>
    </source>
</evidence>
<dbReference type="PROSITE" id="PS51257">
    <property type="entry name" value="PROKAR_LIPOPROTEIN"/>
    <property type="match status" value="1"/>
</dbReference>
<keyword evidence="1" id="KW-0732">Signal</keyword>
<dbReference type="AlphaFoldDB" id="A0A109RCV5"/>
<proteinExistence type="predicted"/>
<feature type="signal peptide" evidence="1">
    <location>
        <begin position="1"/>
        <end position="24"/>
    </location>
</feature>
<evidence type="ECO:0000313" key="5">
    <source>
        <dbReference type="Proteomes" id="UP000234239"/>
    </source>
</evidence>
<accession>A0A109RCV5</accession>
<name>A0A109RCV5_9LACT</name>
<protein>
    <recommendedName>
        <fullName evidence="6">DUF5105 domain-containing protein</fullName>
    </recommendedName>
</protein>
<organism evidence="2 4">
    <name type="scientific">Aerococcus sanguinicola</name>
    <dbReference type="NCBI Taxonomy" id="119206"/>
    <lineage>
        <taxon>Bacteria</taxon>
        <taxon>Bacillati</taxon>
        <taxon>Bacillota</taxon>
        <taxon>Bacilli</taxon>
        <taxon>Lactobacillales</taxon>
        <taxon>Aerococcaceae</taxon>
        <taxon>Aerococcus</taxon>
    </lineage>
</organism>
<dbReference type="KEGG" id="asan:AWM72_01205"/>
<dbReference type="GeneID" id="92902689"/>
<evidence type="ECO:0008006" key="6">
    <source>
        <dbReference type="Google" id="ProtNLM"/>
    </source>
</evidence>
<dbReference type="EMBL" id="PKGY01000008">
    <property type="protein sequence ID" value="PKZ20487.1"/>
    <property type="molecule type" value="Genomic_DNA"/>
</dbReference>